<dbReference type="EMBL" id="SSTE01016227">
    <property type="protein sequence ID" value="KAA0041743.1"/>
    <property type="molecule type" value="Genomic_DNA"/>
</dbReference>
<comment type="caution">
    <text evidence="1">The sequence shown here is derived from an EMBL/GenBank/DDBJ whole genome shotgun (WGS) entry which is preliminary data.</text>
</comment>
<dbReference type="Proteomes" id="UP000321393">
    <property type="component" value="Unassembled WGS sequence"/>
</dbReference>
<organism evidence="1 3">
    <name type="scientific">Cucumis melo var. makuwa</name>
    <name type="common">Oriental melon</name>
    <dbReference type="NCBI Taxonomy" id="1194695"/>
    <lineage>
        <taxon>Eukaryota</taxon>
        <taxon>Viridiplantae</taxon>
        <taxon>Streptophyta</taxon>
        <taxon>Embryophyta</taxon>
        <taxon>Tracheophyta</taxon>
        <taxon>Spermatophyta</taxon>
        <taxon>Magnoliopsida</taxon>
        <taxon>eudicotyledons</taxon>
        <taxon>Gunneridae</taxon>
        <taxon>Pentapetalae</taxon>
        <taxon>rosids</taxon>
        <taxon>fabids</taxon>
        <taxon>Cucurbitales</taxon>
        <taxon>Cucurbitaceae</taxon>
        <taxon>Benincaseae</taxon>
        <taxon>Cucumis</taxon>
    </lineage>
</organism>
<dbReference type="AlphaFoldDB" id="A0A5A7TEY5"/>
<dbReference type="EMBL" id="SSTD01003134">
    <property type="protein sequence ID" value="TYK27033.1"/>
    <property type="molecule type" value="Genomic_DNA"/>
</dbReference>
<dbReference type="Proteomes" id="UP000321947">
    <property type="component" value="Unassembled WGS sequence"/>
</dbReference>
<gene>
    <name evidence="2" type="ORF">E5676_scaffold95G00140</name>
    <name evidence="1" type="ORF">E6C27_scaffold67G00870</name>
</gene>
<evidence type="ECO:0000313" key="1">
    <source>
        <dbReference type="EMBL" id="KAA0041743.1"/>
    </source>
</evidence>
<protein>
    <submittedName>
        <fullName evidence="1">Uncharacterized protein</fullName>
    </submittedName>
</protein>
<sequence>MEATKVKIQKIITEKKVEKQGLFMASMAKALTHIKVSPLNLLNLVFVYDDLYWTRDCPNRKAMNVLVAKLQETRQGVDMQESQIGSLQLLGALERENAVNKNGLLYASV</sequence>
<reference evidence="3 4" key="1">
    <citation type="submission" date="2019-08" db="EMBL/GenBank/DDBJ databases">
        <title>Draft genome sequences of two oriental melons (Cucumis melo L. var makuwa).</title>
        <authorList>
            <person name="Kwon S.-Y."/>
        </authorList>
    </citation>
    <scope>NUCLEOTIDE SEQUENCE [LARGE SCALE GENOMIC DNA]</scope>
    <source>
        <strain evidence="4">cv. Chang Bougi</strain>
        <strain evidence="3">cv. SW 3</strain>
        <tissue evidence="1">Leaf</tissue>
    </source>
</reference>
<accession>A0A5A7TEY5</accession>
<evidence type="ECO:0000313" key="4">
    <source>
        <dbReference type="Proteomes" id="UP000321947"/>
    </source>
</evidence>
<proteinExistence type="predicted"/>
<evidence type="ECO:0000313" key="3">
    <source>
        <dbReference type="Proteomes" id="UP000321393"/>
    </source>
</evidence>
<name>A0A5A7TEY5_CUCMM</name>
<evidence type="ECO:0000313" key="2">
    <source>
        <dbReference type="EMBL" id="TYK27033.1"/>
    </source>
</evidence>